<evidence type="ECO:0000259" key="6">
    <source>
        <dbReference type="Pfam" id="PF17188"/>
    </source>
</evidence>
<evidence type="ECO:0000256" key="1">
    <source>
        <dbReference type="ARBA" id="ARBA00004418"/>
    </source>
</evidence>
<dbReference type="GO" id="GO:0045152">
    <property type="term" value="F:antisigma factor binding"/>
    <property type="evidence" value="ECO:0007669"/>
    <property type="project" value="TreeGrafter"/>
</dbReference>
<organism evidence="7 8">
    <name type="scientific">Candidatus Nitrosacidococcus tergens</name>
    <dbReference type="NCBI Taxonomy" id="553981"/>
    <lineage>
        <taxon>Bacteria</taxon>
        <taxon>Pseudomonadati</taxon>
        <taxon>Pseudomonadota</taxon>
        <taxon>Gammaproteobacteria</taxon>
        <taxon>Chromatiales</taxon>
        <taxon>Chromatiaceae</taxon>
        <taxon>Candidatus Nitrosacidococcus</taxon>
    </lineage>
</organism>
<dbReference type="EMBL" id="LR778175">
    <property type="protein sequence ID" value="CAB1276598.1"/>
    <property type="molecule type" value="Genomic_DNA"/>
</dbReference>
<dbReference type="InterPro" id="IPR038484">
    <property type="entry name" value="MucB/RseB_C_sf"/>
</dbReference>
<comment type="similarity">
    <text evidence="2">Belongs to the RseB family.</text>
</comment>
<dbReference type="Gene3D" id="2.50.20.10">
    <property type="entry name" value="Lipoprotein localisation LolA/LolB/LppX"/>
    <property type="match status" value="1"/>
</dbReference>
<dbReference type="GO" id="GO:0030288">
    <property type="term" value="C:outer membrane-bounded periplasmic space"/>
    <property type="evidence" value="ECO:0007669"/>
    <property type="project" value="TreeGrafter"/>
</dbReference>
<dbReference type="GO" id="GO:0032885">
    <property type="term" value="P:regulation of polysaccharide biosynthetic process"/>
    <property type="evidence" value="ECO:0007669"/>
    <property type="project" value="TreeGrafter"/>
</dbReference>
<evidence type="ECO:0000313" key="7">
    <source>
        <dbReference type="EMBL" id="CAB1276598.1"/>
    </source>
</evidence>
<dbReference type="PANTHER" id="PTHR38782">
    <property type="match status" value="1"/>
</dbReference>
<evidence type="ECO:0000256" key="3">
    <source>
        <dbReference type="ARBA" id="ARBA00022729"/>
    </source>
</evidence>
<evidence type="ECO:0000256" key="4">
    <source>
        <dbReference type="ARBA" id="ARBA00022764"/>
    </source>
</evidence>
<comment type="subcellular location">
    <subcellularLocation>
        <location evidence="1">Periplasm</location>
    </subcellularLocation>
</comment>
<evidence type="ECO:0000256" key="2">
    <source>
        <dbReference type="ARBA" id="ARBA00008150"/>
    </source>
</evidence>
<keyword evidence="4" id="KW-0574">Periplasm</keyword>
<keyword evidence="8" id="KW-1185">Reference proteome</keyword>
<dbReference type="Proteomes" id="UP000516072">
    <property type="component" value="Chromosome"/>
</dbReference>
<dbReference type="CDD" id="cd16327">
    <property type="entry name" value="RseB"/>
    <property type="match status" value="1"/>
</dbReference>
<dbReference type="InterPro" id="IPR033436">
    <property type="entry name" value="MucB/RseB_C"/>
</dbReference>
<feature type="domain" description="MucB/RseB C-terminal" evidence="6">
    <location>
        <begin position="237"/>
        <end position="335"/>
    </location>
</feature>
<dbReference type="InterPro" id="IPR033434">
    <property type="entry name" value="MucB/RseB_N"/>
</dbReference>
<proteinExistence type="inferred from homology"/>
<protein>
    <submittedName>
        <fullName evidence="7">Sigma E regulatory protein, MucB/RseB</fullName>
    </submittedName>
</protein>
<accession>A0A7G1QBF3</accession>
<dbReference type="InterPro" id="IPR005588">
    <property type="entry name" value="MucB_RseB"/>
</dbReference>
<name>A0A7G1QBF3_9GAMM</name>
<dbReference type="Pfam" id="PF17188">
    <property type="entry name" value="MucB_RseB_C"/>
    <property type="match status" value="1"/>
</dbReference>
<evidence type="ECO:0000259" key="5">
    <source>
        <dbReference type="Pfam" id="PF03888"/>
    </source>
</evidence>
<dbReference type="PIRSF" id="PIRSF005427">
    <property type="entry name" value="RseB"/>
    <property type="match status" value="1"/>
</dbReference>
<feature type="domain" description="MucB/RseB N-terminal" evidence="5">
    <location>
        <begin position="39"/>
        <end position="215"/>
    </location>
</feature>
<dbReference type="PANTHER" id="PTHR38782:SF1">
    <property type="entry name" value="SIGMA-E FACTOR REGULATORY PROTEIN RSEB"/>
    <property type="match status" value="1"/>
</dbReference>
<dbReference type="Pfam" id="PF03888">
    <property type="entry name" value="MucB_RseB"/>
    <property type="match status" value="1"/>
</dbReference>
<sequence length="338" mass="38349">MGELFLMKITSNRYFKLLTIIVVIAPYSIAVADSSTSNSALSLINQMEYASTHLNYKGVFVYLRNDQLKAIHVVHKVDKYGEYERLTSLNGPPREIIRDKESITHIFPNRKENIEGDFHSGNNFLRNFSKKLKDISKYYQFSIGKKNRVAGRETQEIIVIPSDPYRYGYHLWVDPNTGLLLKSIMIGEDNRPLEQVMFISLSLPTQISQQELLPTIVGKRVSQKREDKSIKSDLESQEESHWKIDWLPLGFTLVAYGKHLLPNSQIPVEHLAYSDGLGSVSVFIESAIDNHQSHLHGFSTLGAINAYGTTLSKHYLTVVGDIPHAAVEKIGKSIRYIN</sequence>
<dbReference type="AlphaFoldDB" id="A0A7G1QBF3"/>
<evidence type="ECO:0000313" key="8">
    <source>
        <dbReference type="Proteomes" id="UP000516072"/>
    </source>
</evidence>
<keyword evidence="3" id="KW-0732">Signal</keyword>
<gene>
    <name evidence="7" type="ORF">NSCAC_1251</name>
</gene>
<dbReference type="KEGG" id="ntg:NSCAC_1251"/>
<dbReference type="Gene3D" id="3.30.200.100">
    <property type="entry name" value="MucB/RseB, C-terminal domain"/>
    <property type="match status" value="1"/>
</dbReference>
<reference evidence="7 8" key="1">
    <citation type="submission" date="2020-03" db="EMBL/GenBank/DDBJ databases">
        <authorList>
            <person name="Picone N."/>
        </authorList>
    </citation>
    <scope>NUCLEOTIDE SEQUENCE [LARGE SCALE GENOMIC DNA]</scope>
    <source>
        <strain evidence="7">NSCAC1</strain>
    </source>
</reference>